<name>A0A1I4LTI6_9ACTN</name>
<dbReference type="OrthoDB" id="9777090at2"/>
<keyword evidence="3" id="KW-1185">Reference proteome</keyword>
<dbReference type="Gene3D" id="3.40.50.1820">
    <property type="entry name" value="alpha/beta hydrolase"/>
    <property type="match status" value="1"/>
</dbReference>
<dbReference type="EMBL" id="FOSW01000024">
    <property type="protein sequence ID" value="SFL94314.1"/>
    <property type="molecule type" value="Genomic_DNA"/>
</dbReference>
<dbReference type="AlphaFoldDB" id="A0A1I4LTI6"/>
<dbReference type="SUPFAM" id="SSF53474">
    <property type="entry name" value="alpha/beta-Hydrolases"/>
    <property type="match status" value="1"/>
</dbReference>
<dbReference type="STRING" id="504800.SAMN04488085_12420"/>
<organism evidence="2 3">
    <name type="scientific">Geodermatophilus ruber</name>
    <dbReference type="NCBI Taxonomy" id="504800"/>
    <lineage>
        <taxon>Bacteria</taxon>
        <taxon>Bacillati</taxon>
        <taxon>Actinomycetota</taxon>
        <taxon>Actinomycetes</taxon>
        <taxon>Geodermatophilales</taxon>
        <taxon>Geodermatophilaceae</taxon>
        <taxon>Geodermatophilus</taxon>
    </lineage>
</organism>
<gene>
    <name evidence="2" type="ORF">SAMN04488085_12420</name>
</gene>
<evidence type="ECO:0000313" key="2">
    <source>
        <dbReference type="EMBL" id="SFL94314.1"/>
    </source>
</evidence>
<dbReference type="RefSeq" id="WP_091330045.1">
    <property type="nucleotide sequence ID" value="NZ_FOSW01000024.1"/>
</dbReference>
<dbReference type="PANTHER" id="PTHR12277:SF79">
    <property type="entry name" value="XAA-PRO DIPEPTIDYL-PEPTIDASE-RELATED"/>
    <property type="match status" value="1"/>
</dbReference>
<dbReference type="Proteomes" id="UP000199152">
    <property type="component" value="Unassembled WGS sequence"/>
</dbReference>
<sequence length="274" mass="28215">MRRRAARAALVVLVLLAVLTGLLWGLQRRLIYLPGDGPVPAAAALVPGGRDVTLVTSDGLALGAVFVPGAEPTAAAVLVANGNGGHRGGRAPLARALAGRGLAVLLFDYRGYGGNPGTPSEEGLARDVRAARVHLLEEAGVPPDRLLYLGESLGAAVVTELATEHPPAALVLRSPFVDLAAVGRVHYPFLPVRALLRDRYPVAERIARVPVPTTVVLGDADTIVPPGQSRAVAAAAAGLHRLVEVPGADHNDRALLDGEALVGAVVELADRVTG</sequence>
<evidence type="ECO:0000313" key="3">
    <source>
        <dbReference type="Proteomes" id="UP000199152"/>
    </source>
</evidence>
<dbReference type="PANTHER" id="PTHR12277">
    <property type="entry name" value="ALPHA/BETA HYDROLASE DOMAIN-CONTAINING PROTEIN"/>
    <property type="match status" value="1"/>
</dbReference>
<evidence type="ECO:0000259" key="1">
    <source>
        <dbReference type="Pfam" id="PF12146"/>
    </source>
</evidence>
<dbReference type="InParanoid" id="A0A1I4LTI6"/>
<reference evidence="2 3" key="1">
    <citation type="submission" date="2016-10" db="EMBL/GenBank/DDBJ databases">
        <authorList>
            <person name="de Groot N.N."/>
        </authorList>
    </citation>
    <scope>NUCLEOTIDE SEQUENCE [LARGE SCALE GENOMIC DNA]</scope>
    <source>
        <strain evidence="2 3">DSM 45317</strain>
    </source>
</reference>
<dbReference type="InterPro" id="IPR029058">
    <property type="entry name" value="AB_hydrolase_fold"/>
</dbReference>
<feature type="domain" description="Serine aminopeptidase S33" evidence="1">
    <location>
        <begin position="73"/>
        <end position="181"/>
    </location>
</feature>
<dbReference type="InterPro" id="IPR022742">
    <property type="entry name" value="Hydrolase_4"/>
</dbReference>
<accession>A0A1I4LTI6</accession>
<proteinExistence type="predicted"/>
<dbReference type="Pfam" id="PF12146">
    <property type="entry name" value="Hydrolase_4"/>
    <property type="match status" value="1"/>
</dbReference>
<dbReference type="FunCoup" id="A0A1I4LTI6">
    <property type="interactions" value="278"/>
</dbReference>
<protein>
    <recommendedName>
        <fullName evidence="1">Serine aminopeptidase S33 domain-containing protein</fullName>
    </recommendedName>
</protein>